<evidence type="ECO:0000256" key="1">
    <source>
        <dbReference type="SAM" id="MobiDB-lite"/>
    </source>
</evidence>
<accession>A0A2P2PDS8</accession>
<sequence>MGKLSSLQNYIKMNIQSPSSKNNKHGGYFNNTQESTNKKERKKKTGKFRK</sequence>
<feature type="region of interest" description="Disordered" evidence="1">
    <location>
        <begin position="1"/>
        <end position="50"/>
    </location>
</feature>
<proteinExistence type="predicted"/>
<organism evidence="2">
    <name type="scientific">Rhizophora mucronata</name>
    <name type="common">Asiatic mangrove</name>
    <dbReference type="NCBI Taxonomy" id="61149"/>
    <lineage>
        <taxon>Eukaryota</taxon>
        <taxon>Viridiplantae</taxon>
        <taxon>Streptophyta</taxon>
        <taxon>Embryophyta</taxon>
        <taxon>Tracheophyta</taxon>
        <taxon>Spermatophyta</taxon>
        <taxon>Magnoliopsida</taxon>
        <taxon>eudicotyledons</taxon>
        <taxon>Gunneridae</taxon>
        <taxon>Pentapetalae</taxon>
        <taxon>rosids</taxon>
        <taxon>fabids</taxon>
        <taxon>Malpighiales</taxon>
        <taxon>Rhizophoraceae</taxon>
        <taxon>Rhizophora</taxon>
    </lineage>
</organism>
<feature type="compositionally biased region" description="Basic residues" evidence="1">
    <location>
        <begin position="39"/>
        <end position="50"/>
    </location>
</feature>
<protein>
    <submittedName>
        <fullName evidence="2">Uncharacterized protein</fullName>
    </submittedName>
</protein>
<feature type="compositionally biased region" description="Polar residues" evidence="1">
    <location>
        <begin position="1"/>
        <end position="21"/>
    </location>
</feature>
<dbReference type="EMBL" id="GGEC01072424">
    <property type="protein sequence ID" value="MBX52908.1"/>
    <property type="molecule type" value="Transcribed_RNA"/>
</dbReference>
<dbReference type="AlphaFoldDB" id="A0A2P2PDS8"/>
<name>A0A2P2PDS8_RHIMU</name>
<evidence type="ECO:0000313" key="2">
    <source>
        <dbReference type="EMBL" id="MBX52908.1"/>
    </source>
</evidence>
<reference evidence="2" key="1">
    <citation type="submission" date="2018-02" db="EMBL/GenBank/DDBJ databases">
        <title>Rhizophora mucronata_Transcriptome.</title>
        <authorList>
            <person name="Meera S.P."/>
            <person name="Sreeshan A."/>
            <person name="Augustine A."/>
        </authorList>
    </citation>
    <scope>NUCLEOTIDE SEQUENCE</scope>
    <source>
        <tissue evidence="2">Leaf</tissue>
    </source>
</reference>